<proteinExistence type="predicted"/>
<dbReference type="RefSeq" id="WP_096466855.1">
    <property type="nucleotide sequence ID" value="NZ_AP017312.1"/>
</dbReference>
<protein>
    <submittedName>
        <fullName evidence="1">Uncharacterized protein</fullName>
    </submittedName>
</protein>
<dbReference type="Pfam" id="PF14169">
    <property type="entry name" value="YdjO"/>
    <property type="match status" value="1"/>
</dbReference>
<keyword evidence="2" id="KW-1185">Reference proteome</keyword>
<evidence type="ECO:0000313" key="1">
    <source>
        <dbReference type="EMBL" id="BAU29151.1"/>
    </source>
</evidence>
<dbReference type="AlphaFoldDB" id="A0A0U5B6W1"/>
<accession>A0A0U5B6W1</accession>
<dbReference type="OrthoDB" id="1955171at2"/>
<dbReference type="EMBL" id="AP017312">
    <property type="protein sequence ID" value="BAU29151.1"/>
    <property type="molecule type" value="Genomic_DNA"/>
</dbReference>
<organism evidence="1 2">
    <name type="scientific">Aneurinibacillus soli</name>
    <dbReference type="NCBI Taxonomy" id="1500254"/>
    <lineage>
        <taxon>Bacteria</taxon>
        <taxon>Bacillati</taxon>
        <taxon>Bacillota</taxon>
        <taxon>Bacilli</taxon>
        <taxon>Bacillales</taxon>
        <taxon>Paenibacillaceae</taxon>
        <taxon>Aneurinibacillus group</taxon>
        <taxon>Aneurinibacillus</taxon>
    </lineage>
</organism>
<name>A0A0U5B6W1_9BACL</name>
<reference evidence="1 2" key="1">
    <citation type="submission" date="2015-12" db="EMBL/GenBank/DDBJ databases">
        <title>Genome sequence of Aneurinibacillus soli.</title>
        <authorList>
            <person name="Lee J.S."/>
            <person name="Lee K.C."/>
            <person name="Kim K.K."/>
            <person name="Lee B.W."/>
        </authorList>
    </citation>
    <scope>NUCLEOTIDE SEQUENCE [LARGE SCALE GENOMIC DNA]</scope>
    <source>
        <strain evidence="1 2">CB4</strain>
    </source>
</reference>
<dbReference type="Proteomes" id="UP000217696">
    <property type="component" value="Chromosome"/>
</dbReference>
<sequence>MAFMRARQQLEEVPLFEIAVWSCENESCNGWMRQDYSFIAQPVCPLCQSQMNTENRMLPQLSHYAGP</sequence>
<dbReference type="KEGG" id="asoc:CB4_03332"/>
<evidence type="ECO:0000313" key="2">
    <source>
        <dbReference type="Proteomes" id="UP000217696"/>
    </source>
</evidence>
<dbReference type="InterPro" id="IPR025916">
    <property type="entry name" value="YdjO"/>
</dbReference>
<gene>
    <name evidence="1" type="ORF">CB4_03332</name>
</gene>